<keyword evidence="2" id="KW-1185">Reference proteome</keyword>
<feature type="non-terminal residue" evidence="1">
    <location>
        <position position="1"/>
    </location>
</feature>
<proteinExistence type="predicted"/>
<gene>
    <name evidence="1" type="ORF">HAX54_034155</name>
</gene>
<evidence type="ECO:0000313" key="2">
    <source>
        <dbReference type="Proteomes" id="UP000823775"/>
    </source>
</evidence>
<reference evidence="1 2" key="1">
    <citation type="journal article" date="2021" name="BMC Genomics">
        <title>Datura genome reveals duplications of psychoactive alkaloid biosynthetic genes and high mutation rate following tissue culture.</title>
        <authorList>
            <person name="Rajewski A."/>
            <person name="Carter-House D."/>
            <person name="Stajich J."/>
            <person name="Litt A."/>
        </authorList>
    </citation>
    <scope>NUCLEOTIDE SEQUENCE [LARGE SCALE GENOMIC DNA]</scope>
    <source>
        <strain evidence="1">AR-01</strain>
    </source>
</reference>
<protein>
    <submittedName>
        <fullName evidence="1">Uncharacterized protein</fullName>
    </submittedName>
</protein>
<organism evidence="1 2">
    <name type="scientific">Datura stramonium</name>
    <name type="common">Jimsonweed</name>
    <name type="synonym">Common thornapple</name>
    <dbReference type="NCBI Taxonomy" id="4076"/>
    <lineage>
        <taxon>Eukaryota</taxon>
        <taxon>Viridiplantae</taxon>
        <taxon>Streptophyta</taxon>
        <taxon>Embryophyta</taxon>
        <taxon>Tracheophyta</taxon>
        <taxon>Spermatophyta</taxon>
        <taxon>Magnoliopsida</taxon>
        <taxon>eudicotyledons</taxon>
        <taxon>Gunneridae</taxon>
        <taxon>Pentapetalae</taxon>
        <taxon>asterids</taxon>
        <taxon>lamiids</taxon>
        <taxon>Solanales</taxon>
        <taxon>Solanaceae</taxon>
        <taxon>Solanoideae</taxon>
        <taxon>Datureae</taxon>
        <taxon>Datura</taxon>
    </lineage>
</organism>
<dbReference type="EMBL" id="JACEIK010004398">
    <property type="protein sequence ID" value="MCD9645317.1"/>
    <property type="molecule type" value="Genomic_DNA"/>
</dbReference>
<evidence type="ECO:0000313" key="1">
    <source>
        <dbReference type="EMBL" id="MCD9645317.1"/>
    </source>
</evidence>
<sequence length="137" mass="15679">DAIELKNDLGDKHIMGVKIKAGSAKLRVTKLDVRIHLLPWSRIKTWKHKPSRIKTWKHKPMRVCVWSVSRSCSSATASVTRPIFLSPPRQNPDSPPLSSVPCQNLQVLHLSSKEQRFKGTFLVFFIFSHVNSKFEHV</sequence>
<name>A0ABS8VEL6_DATST</name>
<feature type="non-terminal residue" evidence="1">
    <location>
        <position position="137"/>
    </location>
</feature>
<comment type="caution">
    <text evidence="1">The sequence shown here is derived from an EMBL/GenBank/DDBJ whole genome shotgun (WGS) entry which is preliminary data.</text>
</comment>
<accession>A0ABS8VEL6</accession>
<dbReference type="Proteomes" id="UP000823775">
    <property type="component" value="Unassembled WGS sequence"/>
</dbReference>